<keyword evidence="2" id="KW-1185">Reference proteome</keyword>
<gene>
    <name evidence="1" type="ORF">ACFODK_06415</name>
</gene>
<dbReference type="EMBL" id="JBHRSU010000005">
    <property type="protein sequence ID" value="MFC3100522.1"/>
    <property type="molecule type" value="Genomic_DNA"/>
</dbReference>
<dbReference type="Proteomes" id="UP001595378">
    <property type="component" value="Unassembled WGS sequence"/>
</dbReference>
<reference evidence="2" key="1">
    <citation type="journal article" date="2019" name="Int. J. Syst. Evol. Microbiol.">
        <title>The Global Catalogue of Microorganisms (GCM) 10K type strain sequencing project: providing services to taxonomists for standard genome sequencing and annotation.</title>
        <authorList>
            <consortium name="The Broad Institute Genomics Platform"/>
            <consortium name="The Broad Institute Genome Sequencing Center for Infectious Disease"/>
            <person name="Wu L."/>
            <person name="Ma J."/>
        </authorList>
    </citation>
    <scope>NUCLEOTIDE SEQUENCE [LARGE SCALE GENOMIC DNA]</scope>
    <source>
        <strain evidence="2">KCTC 52606</strain>
    </source>
</reference>
<name>A0ABV7ECY5_9SPHN</name>
<evidence type="ECO:0008006" key="3">
    <source>
        <dbReference type="Google" id="ProtNLM"/>
    </source>
</evidence>
<proteinExistence type="predicted"/>
<organism evidence="1 2">
    <name type="scientific">Alteraurantiacibacter lauratis</name>
    <dbReference type="NCBI Taxonomy" id="2054627"/>
    <lineage>
        <taxon>Bacteria</taxon>
        <taxon>Pseudomonadati</taxon>
        <taxon>Pseudomonadota</taxon>
        <taxon>Alphaproteobacteria</taxon>
        <taxon>Sphingomonadales</taxon>
        <taxon>Erythrobacteraceae</taxon>
        <taxon>Alteraurantiacibacter</taxon>
    </lineage>
</organism>
<dbReference type="RefSeq" id="WP_336917771.1">
    <property type="nucleotide sequence ID" value="NZ_JBANRN010000002.1"/>
</dbReference>
<accession>A0ABV7ECY5</accession>
<sequence length="110" mass="11935">MVDRRADGNAVARQGDHPFAIRAQFLREWQDGVKLGQVPGFELMPNITDIAGAAPIRKRAWRQADVRRAIGAAQQAGLQQYRVEIGPDGTIAIVVGTASPEGAVEAFRQD</sequence>
<protein>
    <recommendedName>
        <fullName evidence="3">PepSY domain-containing protein</fullName>
    </recommendedName>
</protein>
<evidence type="ECO:0000313" key="1">
    <source>
        <dbReference type="EMBL" id="MFC3100522.1"/>
    </source>
</evidence>
<evidence type="ECO:0000313" key="2">
    <source>
        <dbReference type="Proteomes" id="UP001595378"/>
    </source>
</evidence>
<comment type="caution">
    <text evidence="1">The sequence shown here is derived from an EMBL/GenBank/DDBJ whole genome shotgun (WGS) entry which is preliminary data.</text>
</comment>